<feature type="compositionally biased region" description="Basic and acidic residues" evidence="1">
    <location>
        <begin position="103"/>
        <end position="122"/>
    </location>
</feature>
<sequence length="694" mass="81630">MKKEKGNYFQDIKTRMKEYSLEIMQINSGNKQILDVSDLKKLTKLEKNVLNLIEKERNALINKRLTVEKEYEENIRNHNFYSIESIDNLHNLKNKIDKLENDGNKTTRKEEKITQLQKEKETIGNNHKSAKREASEAGKKRISFLEEYEKEKRQGEIKNPEPVEKLSSLRKSAEEMSVNHTRVLRQLKEEKQIQYESRIRLLNSIQNTVSMGEAVFEVYNKTKNDQSKKKVLKIDQTRVEIEALREYEQSVYETLIPLIHKLASISTEKNSDDHVELDIEVWKIRDTITDVQKQVLDMTKRFDAQNQFKISIDQVNYGIQTMIKMYNCIQDEMDRKNLANYIATISRNNKITNDPKINETIDKLELVLKANMVLQEYDRAINAFKQHVFPYAEFYLGEFTEILEYKNPAFLINRSIVQINSLREKMIHLTTALHHIQANTEINLVKLPEVLLTVKPYYTWKHDLYREQISKLLQGQEITVRSNTEQFGKRHAVMFNNIGVYFKMENLTMQAEFDEIISKLRISMTHSGDSYYRCGNKTYIMSQPPLTFKHSVMPNNNTEFSSINGFYQHLTENSAVLSPFTMWKLKLYNIDGFNFDQFTKYINESIDLHLVGTGRYLYREPAECDDNNVCHQQGNDDGINQQEDDIRHQPDDDNNICHQQYGDNDICHQKDNNGDINQQDNDIRHQQGNDDDIR</sequence>
<dbReference type="AlphaFoldDB" id="A0A834XUC4"/>
<protein>
    <submittedName>
        <fullName evidence="2">Uncharacterized protein</fullName>
    </submittedName>
</protein>
<dbReference type="EMBL" id="JACMRX010000004">
    <property type="protein sequence ID" value="KAF7990946.1"/>
    <property type="molecule type" value="Genomic_DNA"/>
</dbReference>
<proteinExistence type="predicted"/>
<gene>
    <name evidence="2" type="ORF">HCN44_000751</name>
</gene>
<dbReference type="OrthoDB" id="2386367at2759"/>
<feature type="compositionally biased region" description="Basic and acidic residues" evidence="1">
    <location>
        <begin position="681"/>
        <end position="694"/>
    </location>
</feature>
<evidence type="ECO:0000313" key="3">
    <source>
        <dbReference type="Proteomes" id="UP000639338"/>
    </source>
</evidence>
<name>A0A834XUC4_APHGI</name>
<keyword evidence="3" id="KW-1185">Reference proteome</keyword>
<feature type="compositionally biased region" description="Polar residues" evidence="1">
    <location>
        <begin position="629"/>
        <end position="641"/>
    </location>
</feature>
<evidence type="ECO:0000256" key="1">
    <source>
        <dbReference type="SAM" id="MobiDB-lite"/>
    </source>
</evidence>
<feature type="region of interest" description="Disordered" evidence="1">
    <location>
        <begin position="103"/>
        <end position="137"/>
    </location>
</feature>
<accession>A0A834XUC4</accession>
<reference evidence="2 3" key="1">
    <citation type="submission" date="2020-08" db="EMBL/GenBank/DDBJ databases">
        <title>Aphidius gifuensis genome sequencing and assembly.</title>
        <authorList>
            <person name="Du Z."/>
        </authorList>
    </citation>
    <scope>NUCLEOTIDE SEQUENCE [LARGE SCALE GENOMIC DNA]</scope>
    <source>
        <strain evidence="2">YNYX2018</strain>
        <tissue evidence="2">Adults</tissue>
    </source>
</reference>
<evidence type="ECO:0000313" key="2">
    <source>
        <dbReference type="EMBL" id="KAF7990946.1"/>
    </source>
</evidence>
<comment type="caution">
    <text evidence="2">The sequence shown here is derived from an EMBL/GenBank/DDBJ whole genome shotgun (WGS) entry which is preliminary data.</text>
</comment>
<organism evidence="2 3">
    <name type="scientific">Aphidius gifuensis</name>
    <name type="common">Parasitoid wasp</name>
    <dbReference type="NCBI Taxonomy" id="684658"/>
    <lineage>
        <taxon>Eukaryota</taxon>
        <taxon>Metazoa</taxon>
        <taxon>Ecdysozoa</taxon>
        <taxon>Arthropoda</taxon>
        <taxon>Hexapoda</taxon>
        <taxon>Insecta</taxon>
        <taxon>Pterygota</taxon>
        <taxon>Neoptera</taxon>
        <taxon>Endopterygota</taxon>
        <taxon>Hymenoptera</taxon>
        <taxon>Apocrita</taxon>
        <taxon>Ichneumonoidea</taxon>
        <taxon>Braconidae</taxon>
        <taxon>Aphidiinae</taxon>
        <taxon>Aphidius</taxon>
    </lineage>
</organism>
<feature type="region of interest" description="Disordered" evidence="1">
    <location>
        <begin position="628"/>
        <end position="694"/>
    </location>
</feature>
<dbReference type="Proteomes" id="UP000639338">
    <property type="component" value="Unassembled WGS sequence"/>
</dbReference>